<gene>
    <name evidence="1" type="ORF">P262_01712</name>
</gene>
<sequence>MNRTDAPKKQPIPFAVNGQRENLLNTTPAGDNTASYNNGFPPVTMILKAAGGLPPKGQDMNQILFELSSLSRWFSAGTLNGFDSTFASSISGYPKGSVLLSDDGLTIYISTTDGNTSNPNTGGSGWKTLVDYLGLNSGAPAIGIPFYWPSSSMPNTVIPEWSNMVFLKNNGSTFSSASYPKLALVYPSLTLPDTRGEFIRNWDDGRGVDASRALLSAQGFALQNITGNFLVRGVPSLPAGAIVESYGAFQNQNAAGSSYNPLGGASSGSQNTDRVTFDASRIATTSTETRPRNIAYNFLVRAK</sequence>
<dbReference type="AlphaFoldDB" id="V5TY21"/>
<organism evidence="1 2">
    <name type="scientific">Cronobacter malonaticus</name>
    <dbReference type="NCBI Taxonomy" id="413503"/>
    <lineage>
        <taxon>Bacteria</taxon>
        <taxon>Pseudomonadati</taxon>
        <taxon>Pseudomonadota</taxon>
        <taxon>Gammaproteobacteria</taxon>
        <taxon>Enterobacterales</taxon>
        <taxon>Enterobacteriaceae</taxon>
        <taxon>Cronobacter</taxon>
    </lineage>
</organism>
<dbReference type="SUPFAM" id="SSF88874">
    <property type="entry name" value="Receptor-binding domain of short tail fibre protein gp12"/>
    <property type="match status" value="1"/>
</dbReference>
<protein>
    <submittedName>
        <fullName evidence="1">Tail-fiber protein</fullName>
    </submittedName>
</protein>
<dbReference type="HOGENOM" id="CLU_778213_0_0_6"/>
<proteinExistence type="predicted"/>
<evidence type="ECO:0000313" key="2">
    <source>
        <dbReference type="Proteomes" id="UP000018545"/>
    </source>
</evidence>
<dbReference type="PATRIC" id="fig|1401659.3.peg.1215"/>
<name>V5TY21_9ENTR</name>
<dbReference type="RefSeq" id="WP_023898322.1">
    <property type="nucleotide sequence ID" value="NC_023032.1"/>
</dbReference>
<dbReference type="KEGG" id="csi:P262_01712"/>
<dbReference type="InterPro" id="IPR037053">
    <property type="entry name" value="Phage_tail_collar_dom_sf"/>
</dbReference>
<dbReference type="EMBL" id="CP006731">
    <property type="protein sequence ID" value="AHB69585.1"/>
    <property type="molecule type" value="Genomic_DNA"/>
</dbReference>
<accession>V5TY21</accession>
<reference evidence="1 2" key="1">
    <citation type="journal article" date="2014" name="Genome Announc.">
        <title>Complete Genome Sequence of Cronobacter sakazakii Strain CMCC 45402.</title>
        <authorList>
            <person name="Zhao Z."/>
            <person name="Wang L."/>
            <person name="Wang B."/>
            <person name="Liang H."/>
            <person name="Ye Q."/>
            <person name="Zeng M."/>
        </authorList>
    </citation>
    <scope>NUCLEOTIDE SEQUENCE [LARGE SCALE GENOMIC DNA]</scope>
    <source>
        <strain evidence="2">45402</strain>
    </source>
</reference>
<evidence type="ECO:0000313" key="1">
    <source>
        <dbReference type="EMBL" id="AHB69585.1"/>
    </source>
</evidence>
<dbReference type="Gene3D" id="3.90.1340.10">
    <property type="entry name" value="Phage tail collar domain"/>
    <property type="match status" value="1"/>
</dbReference>
<dbReference type="Proteomes" id="UP000018545">
    <property type="component" value="Chromosome"/>
</dbReference>